<evidence type="ECO:0008006" key="4">
    <source>
        <dbReference type="Google" id="ProtNLM"/>
    </source>
</evidence>
<feature type="chain" id="PRO_5040225387" description="Iron complex transport system substrate-binding protein" evidence="1">
    <location>
        <begin position="23"/>
        <end position="439"/>
    </location>
</feature>
<comment type="caution">
    <text evidence="2">The sequence shown here is derived from an EMBL/GenBank/DDBJ whole genome shotgun (WGS) entry which is preliminary data.</text>
</comment>
<keyword evidence="3" id="KW-1185">Reference proteome</keyword>
<protein>
    <recommendedName>
        <fullName evidence="4">Iron complex transport system substrate-binding protein</fullName>
    </recommendedName>
</protein>
<dbReference type="OrthoDB" id="409848at2759"/>
<dbReference type="PANTHER" id="PTHR38360">
    <property type="entry name" value="OS03G0120000 PROTEIN"/>
    <property type="match status" value="1"/>
</dbReference>
<evidence type="ECO:0000313" key="3">
    <source>
        <dbReference type="Proteomes" id="UP000780801"/>
    </source>
</evidence>
<organism evidence="2 3">
    <name type="scientific">Lunasporangiospora selenospora</name>
    <dbReference type="NCBI Taxonomy" id="979761"/>
    <lineage>
        <taxon>Eukaryota</taxon>
        <taxon>Fungi</taxon>
        <taxon>Fungi incertae sedis</taxon>
        <taxon>Mucoromycota</taxon>
        <taxon>Mortierellomycotina</taxon>
        <taxon>Mortierellomycetes</taxon>
        <taxon>Mortierellales</taxon>
        <taxon>Mortierellaceae</taxon>
        <taxon>Lunasporangiospora</taxon>
    </lineage>
</organism>
<sequence>MAIQAFRAIALLLPALAIQAVAQGQGAIGADECVTTYDANVDYFASKISVDDAALFKVSYHKNYKVVTNVEKNLQYVLTQCGTPVPSAASFPNTTVFVNVPVKNTASMATTSVAFIEMLGRRSTLKVVDTEGLVSSPCVQLGLEKKEIVGLEDTDLVLRAQQLQGADVIFSTFGVEKGSENKTVIVSDVRDPGPLHAPAQNLTANINNNYNCFKSAANAKGAAKPIVAWTQFVAPASYNNNTASWTLSGADYKRILSTDAGATFFNGTDKSSFLSPSEFHAAIKDVDVIIDETMTGANFTSFITNYNFTSADEANYKFLKNKAVFRQDGLVNPGDGRDWFAGAVVMNDAVLQDIVRAVHPEVLPASVHYNWIRNIAKEEPKQVLTSANCTAVDATKPVPDRALVCKDMKAGGNVSAASTKSIAGAFSAVLGLLAVALTL</sequence>
<dbReference type="AlphaFoldDB" id="A0A9P6KFG0"/>
<feature type="signal peptide" evidence="1">
    <location>
        <begin position="1"/>
        <end position="22"/>
    </location>
</feature>
<evidence type="ECO:0000313" key="2">
    <source>
        <dbReference type="EMBL" id="KAF9582923.1"/>
    </source>
</evidence>
<accession>A0A9P6KFG0</accession>
<evidence type="ECO:0000256" key="1">
    <source>
        <dbReference type="SAM" id="SignalP"/>
    </source>
</evidence>
<gene>
    <name evidence="2" type="ORF">BGW38_010579</name>
</gene>
<name>A0A9P6KFG0_9FUNG</name>
<dbReference type="Proteomes" id="UP000780801">
    <property type="component" value="Unassembled WGS sequence"/>
</dbReference>
<dbReference type="PANTHER" id="PTHR38360:SF1">
    <property type="entry name" value="F12P19.7"/>
    <property type="match status" value="1"/>
</dbReference>
<proteinExistence type="predicted"/>
<keyword evidence="1" id="KW-0732">Signal</keyword>
<dbReference type="EMBL" id="JAABOA010000875">
    <property type="protein sequence ID" value="KAF9582923.1"/>
    <property type="molecule type" value="Genomic_DNA"/>
</dbReference>
<reference evidence="2" key="1">
    <citation type="journal article" date="2020" name="Fungal Divers.">
        <title>Resolving the Mortierellaceae phylogeny through synthesis of multi-gene phylogenetics and phylogenomics.</title>
        <authorList>
            <person name="Vandepol N."/>
            <person name="Liber J."/>
            <person name="Desiro A."/>
            <person name="Na H."/>
            <person name="Kennedy M."/>
            <person name="Barry K."/>
            <person name="Grigoriev I.V."/>
            <person name="Miller A.N."/>
            <person name="O'Donnell K."/>
            <person name="Stajich J.E."/>
            <person name="Bonito G."/>
        </authorList>
    </citation>
    <scope>NUCLEOTIDE SEQUENCE</scope>
    <source>
        <strain evidence="2">KOD1015</strain>
    </source>
</reference>